<sequence length="124" mass="13935">LQEHNPEHSNGGYYTGYTLDLPQLDFSTLLVMSANIREVQLYITCSSLEALDLCMLRNALLDGGCSLELFTALVRKGVTDDFVKPAFRVTVKSKHVPHRTIEFQAEPRLKQAQLYSTDDFPTGI</sequence>
<reference evidence="1" key="1">
    <citation type="submission" date="2023-10" db="EMBL/GenBank/DDBJ databases">
        <title>Genome assembly of Pristionchus species.</title>
        <authorList>
            <person name="Yoshida K."/>
            <person name="Sommer R.J."/>
        </authorList>
    </citation>
    <scope>NUCLEOTIDE SEQUENCE</scope>
    <source>
        <strain evidence="1">RS0144</strain>
    </source>
</reference>
<evidence type="ECO:0000313" key="1">
    <source>
        <dbReference type="EMBL" id="GMS97574.1"/>
    </source>
</evidence>
<name>A0AAV5TSZ1_9BILA</name>
<accession>A0AAV5TSZ1</accession>
<comment type="caution">
    <text evidence="1">The sequence shown here is derived from an EMBL/GenBank/DDBJ whole genome shotgun (WGS) entry which is preliminary data.</text>
</comment>
<evidence type="ECO:0000313" key="2">
    <source>
        <dbReference type="Proteomes" id="UP001432027"/>
    </source>
</evidence>
<feature type="non-terminal residue" evidence="1">
    <location>
        <position position="1"/>
    </location>
</feature>
<dbReference type="EMBL" id="BTSX01000004">
    <property type="protein sequence ID" value="GMS97574.1"/>
    <property type="molecule type" value="Genomic_DNA"/>
</dbReference>
<protein>
    <submittedName>
        <fullName evidence="1">Uncharacterized protein</fullName>
    </submittedName>
</protein>
<organism evidence="1 2">
    <name type="scientific">Pristionchus entomophagus</name>
    <dbReference type="NCBI Taxonomy" id="358040"/>
    <lineage>
        <taxon>Eukaryota</taxon>
        <taxon>Metazoa</taxon>
        <taxon>Ecdysozoa</taxon>
        <taxon>Nematoda</taxon>
        <taxon>Chromadorea</taxon>
        <taxon>Rhabditida</taxon>
        <taxon>Rhabditina</taxon>
        <taxon>Diplogasteromorpha</taxon>
        <taxon>Diplogasteroidea</taxon>
        <taxon>Neodiplogasteridae</taxon>
        <taxon>Pristionchus</taxon>
    </lineage>
</organism>
<feature type="non-terminal residue" evidence="1">
    <location>
        <position position="124"/>
    </location>
</feature>
<dbReference type="Proteomes" id="UP001432027">
    <property type="component" value="Unassembled WGS sequence"/>
</dbReference>
<dbReference type="AlphaFoldDB" id="A0AAV5TSZ1"/>
<gene>
    <name evidence="1" type="ORF">PENTCL1PPCAC_19749</name>
</gene>
<keyword evidence="2" id="KW-1185">Reference proteome</keyword>
<proteinExistence type="predicted"/>